<dbReference type="RefSeq" id="WP_254907133.1">
    <property type="nucleotide sequence ID" value="NZ_JOMM01000170.1"/>
</dbReference>
<organism evidence="2 3">
    <name type="scientific">Acetobacter tropicalis</name>
    <dbReference type="NCBI Taxonomy" id="104102"/>
    <lineage>
        <taxon>Bacteria</taxon>
        <taxon>Pseudomonadati</taxon>
        <taxon>Pseudomonadota</taxon>
        <taxon>Alphaproteobacteria</taxon>
        <taxon>Acetobacterales</taxon>
        <taxon>Acetobacteraceae</taxon>
        <taxon>Acetobacter</taxon>
    </lineage>
</organism>
<evidence type="ECO:0000313" key="3">
    <source>
        <dbReference type="Proteomes" id="UP000194565"/>
    </source>
</evidence>
<dbReference type="SUPFAM" id="SSF111369">
    <property type="entry name" value="HlyD-like secretion proteins"/>
    <property type="match status" value="1"/>
</dbReference>
<feature type="non-terminal residue" evidence="2">
    <location>
        <position position="1"/>
    </location>
</feature>
<dbReference type="AlphaFoldDB" id="A0A251ZVW3"/>
<feature type="domain" description="CusB-like beta-barrel" evidence="1">
    <location>
        <begin position="2"/>
        <end position="38"/>
    </location>
</feature>
<dbReference type="GO" id="GO:1990281">
    <property type="term" value="C:efflux pump complex"/>
    <property type="evidence" value="ECO:0007669"/>
    <property type="project" value="TreeGrafter"/>
</dbReference>
<name>A0A251ZVW3_9PROT</name>
<dbReference type="PANTHER" id="PTHR30469:SF11">
    <property type="entry name" value="BLL4320 PROTEIN"/>
    <property type="match status" value="1"/>
</dbReference>
<dbReference type="Pfam" id="PF25954">
    <property type="entry name" value="Beta-barrel_RND_2"/>
    <property type="match status" value="1"/>
</dbReference>
<feature type="non-terminal residue" evidence="2">
    <location>
        <position position="101"/>
    </location>
</feature>
<dbReference type="InterPro" id="IPR058792">
    <property type="entry name" value="Beta-barrel_RND_2"/>
</dbReference>
<gene>
    <name evidence="2" type="ORF">HC62_03850</name>
</gene>
<proteinExistence type="predicted"/>
<comment type="caution">
    <text evidence="2">The sequence shown here is derived from an EMBL/GenBank/DDBJ whole genome shotgun (WGS) entry which is preliminary data.</text>
</comment>
<protein>
    <submittedName>
        <fullName evidence="2">Secretion protein HlyD</fullName>
    </submittedName>
</protein>
<evidence type="ECO:0000259" key="1">
    <source>
        <dbReference type="Pfam" id="PF25954"/>
    </source>
</evidence>
<dbReference type="GO" id="GO:0015562">
    <property type="term" value="F:efflux transmembrane transporter activity"/>
    <property type="evidence" value="ECO:0007669"/>
    <property type="project" value="TreeGrafter"/>
</dbReference>
<reference evidence="2 3" key="1">
    <citation type="submission" date="2014-06" db="EMBL/GenBank/DDBJ databases">
        <authorList>
            <person name="Ju J."/>
            <person name="Zhang J."/>
        </authorList>
    </citation>
    <scope>NUCLEOTIDE SEQUENCE [LARGE SCALE GENOMIC DNA]</scope>
    <source>
        <strain evidence="2">DmW_042</strain>
    </source>
</reference>
<accession>A0A251ZVW3</accession>
<dbReference type="Gene3D" id="2.40.420.20">
    <property type="match status" value="1"/>
</dbReference>
<dbReference type="Gene3D" id="2.40.30.170">
    <property type="match status" value="1"/>
</dbReference>
<dbReference type="EMBL" id="JOMM01000170">
    <property type="protein sequence ID" value="OUI78808.1"/>
    <property type="molecule type" value="Genomic_DNA"/>
</dbReference>
<sequence length="101" mass="10620">TAITPQVDAQSRTVLVRAQLANPDHALVPGAFARVTTSYDTAKATVVVPRVAVQYATSGNSIWLAVRDAKSNALHAHQQGIRTGQSRGDLVEVVSGLKSGE</sequence>
<dbReference type="Proteomes" id="UP000194565">
    <property type="component" value="Unassembled WGS sequence"/>
</dbReference>
<dbReference type="PANTHER" id="PTHR30469">
    <property type="entry name" value="MULTIDRUG RESISTANCE PROTEIN MDTA"/>
    <property type="match status" value="1"/>
</dbReference>
<evidence type="ECO:0000313" key="2">
    <source>
        <dbReference type="EMBL" id="OUI78808.1"/>
    </source>
</evidence>